<dbReference type="EMBL" id="JAHRHJ020001721">
    <property type="protein sequence ID" value="KAH9293090.1"/>
    <property type="molecule type" value="Genomic_DNA"/>
</dbReference>
<proteinExistence type="predicted"/>
<evidence type="ECO:0000313" key="2">
    <source>
        <dbReference type="Proteomes" id="UP000824469"/>
    </source>
</evidence>
<comment type="caution">
    <text evidence="1">The sequence shown here is derived from an EMBL/GenBank/DDBJ whole genome shotgun (WGS) entry which is preliminary data.</text>
</comment>
<dbReference type="OMA" id="ELCCLAP"/>
<dbReference type="AlphaFoldDB" id="A0AA38C2W8"/>
<organism evidence="1 2">
    <name type="scientific">Taxus chinensis</name>
    <name type="common">Chinese yew</name>
    <name type="synonym">Taxus wallichiana var. chinensis</name>
    <dbReference type="NCBI Taxonomy" id="29808"/>
    <lineage>
        <taxon>Eukaryota</taxon>
        <taxon>Viridiplantae</taxon>
        <taxon>Streptophyta</taxon>
        <taxon>Embryophyta</taxon>
        <taxon>Tracheophyta</taxon>
        <taxon>Spermatophyta</taxon>
        <taxon>Pinopsida</taxon>
        <taxon>Pinidae</taxon>
        <taxon>Conifers II</taxon>
        <taxon>Cupressales</taxon>
        <taxon>Taxaceae</taxon>
        <taxon>Taxus</taxon>
    </lineage>
</organism>
<name>A0AA38C2W8_TAXCH</name>
<evidence type="ECO:0000313" key="1">
    <source>
        <dbReference type="EMBL" id="KAH9293090.1"/>
    </source>
</evidence>
<sequence>VGGIVLSGRAARIGLLDPALGCVCPLCGDVGGDSLLHLFVKCQHIRLRETRSQVGFQNVLQELCCLAPTDAGEKDLLSILLGGECGGHRLSYWLGDRSHQRGTASFALVANFLAVALPLYQKALAGLDDGGSVAVCPFEGSGIPNHY</sequence>
<dbReference type="Proteomes" id="UP000824469">
    <property type="component" value="Unassembled WGS sequence"/>
</dbReference>
<protein>
    <submittedName>
        <fullName evidence="1">Uncharacterized protein</fullName>
    </submittedName>
</protein>
<accession>A0AA38C2W8</accession>
<keyword evidence="2" id="KW-1185">Reference proteome</keyword>
<gene>
    <name evidence="1" type="ORF">KI387_041708</name>
</gene>
<feature type="non-terminal residue" evidence="1">
    <location>
        <position position="1"/>
    </location>
</feature>
<reference evidence="1 2" key="1">
    <citation type="journal article" date="2021" name="Nat. Plants">
        <title>The Taxus genome provides insights into paclitaxel biosynthesis.</title>
        <authorList>
            <person name="Xiong X."/>
            <person name="Gou J."/>
            <person name="Liao Q."/>
            <person name="Li Y."/>
            <person name="Zhou Q."/>
            <person name="Bi G."/>
            <person name="Li C."/>
            <person name="Du R."/>
            <person name="Wang X."/>
            <person name="Sun T."/>
            <person name="Guo L."/>
            <person name="Liang H."/>
            <person name="Lu P."/>
            <person name="Wu Y."/>
            <person name="Zhang Z."/>
            <person name="Ro D.K."/>
            <person name="Shang Y."/>
            <person name="Huang S."/>
            <person name="Yan J."/>
        </authorList>
    </citation>
    <scope>NUCLEOTIDE SEQUENCE [LARGE SCALE GENOMIC DNA]</scope>
    <source>
        <strain evidence="1">Ta-2019</strain>
    </source>
</reference>